<protein>
    <submittedName>
        <fullName evidence="1">Uncharacterized protein</fullName>
    </submittedName>
</protein>
<sequence>MRTLTTSAHLEPDTTMRVNVFAPTPDDDGFVSLRIGGDFIDVALIAPPGSADALRALARAAEEAAMALDHITETTSEGAA</sequence>
<dbReference type="EMBL" id="BAAAUF010000033">
    <property type="protein sequence ID" value="GAA3051958.1"/>
    <property type="molecule type" value="Genomic_DNA"/>
</dbReference>
<name>A0ABP6LNE0_9ACTN</name>
<reference evidence="2" key="1">
    <citation type="journal article" date="2019" name="Int. J. Syst. Evol. Microbiol.">
        <title>The Global Catalogue of Microorganisms (GCM) 10K type strain sequencing project: providing services to taxonomists for standard genome sequencing and annotation.</title>
        <authorList>
            <consortium name="The Broad Institute Genomics Platform"/>
            <consortium name="The Broad Institute Genome Sequencing Center for Infectious Disease"/>
            <person name="Wu L."/>
            <person name="Ma J."/>
        </authorList>
    </citation>
    <scope>NUCLEOTIDE SEQUENCE [LARGE SCALE GENOMIC DNA]</scope>
    <source>
        <strain evidence="2">JCM 9091</strain>
    </source>
</reference>
<gene>
    <name evidence="1" type="ORF">GCM10010448_38900</name>
</gene>
<accession>A0ABP6LNE0</accession>
<organism evidence="1 2">
    <name type="scientific">Streptomyces glomeratus</name>
    <dbReference type="NCBI Taxonomy" id="284452"/>
    <lineage>
        <taxon>Bacteria</taxon>
        <taxon>Bacillati</taxon>
        <taxon>Actinomycetota</taxon>
        <taxon>Actinomycetes</taxon>
        <taxon>Kitasatosporales</taxon>
        <taxon>Streptomycetaceae</taxon>
        <taxon>Streptomyces</taxon>
    </lineage>
</organism>
<dbReference type="RefSeq" id="WP_234519075.1">
    <property type="nucleotide sequence ID" value="NZ_BAAAUF010000033.1"/>
</dbReference>
<comment type="caution">
    <text evidence="1">The sequence shown here is derived from an EMBL/GenBank/DDBJ whole genome shotgun (WGS) entry which is preliminary data.</text>
</comment>
<proteinExistence type="predicted"/>
<keyword evidence="2" id="KW-1185">Reference proteome</keyword>
<evidence type="ECO:0000313" key="1">
    <source>
        <dbReference type="EMBL" id="GAA3051958.1"/>
    </source>
</evidence>
<dbReference type="Proteomes" id="UP001501532">
    <property type="component" value="Unassembled WGS sequence"/>
</dbReference>
<evidence type="ECO:0000313" key="2">
    <source>
        <dbReference type="Proteomes" id="UP001501532"/>
    </source>
</evidence>